<dbReference type="AlphaFoldDB" id="A0A327NL05"/>
<dbReference type="Proteomes" id="UP000249016">
    <property type="component" value="Unassembled WGS sequence"/>
</dbReference>
<dbReference type="InterPro" id="IPR027056">
    <property type="entry name" value="Gluconate_2DH_su3"/>
</dbReference>
<gene>
    <name evidence="1" type="ORF">HMF3257_11635</name>
</gene>
<evidence type="ECO:0000313" key="2">
    <source>
        <dbReference type="Proteomes" id="UP000249016"/>
    </source>
</evidence>
<name>A0A327NL05_9BACT</name>
<accession>A0A327NL05</accession>
<evidence type="ECO:0000313" key="1">
    <source>
        <dbReference type="EMBL" id="RAI74746.1"/>
    </source>
</evidence>
<protein>
    <submittedName>
        <fullName evidence="1">Gluconate 2-dehydrogenase subunit 3 family protein</fullName>
    </submittedName>
</protein>
<proteinExistence type="predicted"/>
<dbReference type="OrthoDB" id="63962at2"/>
<reference evidence="1 2" key="1">
    <citation type="submission" date="2018-06" db="EMBL/GenBank/DDBJ databases">
        <title>Spirosoma sp. HMF3257 Genome sequencing and assembly.</title>
        <authorList>
            <person name="Kang H."/>
            <person name="Cha I."/>
            <person name="Kim H."/>
            <person name="Kang J."/>
            <person name="Joh K."/>
        </authorList>
    </citation>
    <scope>NUCLEOTIDE SEQUENCE [LARGE SCALE GENOMIC DNA]</scope>
    <source>
        <strain evidence="1 2">HMF3257</strain>
    </source>
</reference>
<dbReference type="RefSeq" id="WP_111342324.1">
    <property type="nucleotide sequence ID" value="NZ_QLII01000001.1"/>
</dbReference>
<comment type="caution">
    <text evidence="1">The sequence shown here is derived from an EMBL/GenBank/DDBJ whole genome shotgun (WGS) entry which is preliminary data.</text>
</comment>
<keyword evidence="2" id="KW-1185">Reference proteome</keyword>
<organism evidence="1 2">
    <name type="scientific">Spirosoma telluris</name>
    <dbReference type="NCBI Taxonomy" id="2183553"/>
    <lineage>
        <taxon>Bacteria</taxon>
        <taxon>Pseudomonadati</taxon>
        <taxon>Bacteroidota</taxon>
        <taxon>Cytophagia</taxon>
        <taxon>Cytophagales</taxon>
        <taxon>Cytophagaceae</taxon>
        <taxon>Spirosoma</taxon>
    </lineage>
</organism>
<sequence>MHYPEGTVRALIKTDQVTEATRQILAERLAAPVQQPQFFSDSEFALLQTICDRLIPQDIDDKQIDIAGNIDNRLFQNESDGWRYDVMPPDGDAYKLGLAGINETAQLLFQQSFHQLSDDQQDSLLLTIQRAVAPGKTWEHFPAELFFEELLVEATHIYYSHPLAQEAIGYVGMADVPTWQHIGLNQLEDREPRGVNVK</sequence>
<dbReference type="Pfam" id="PF13618">
    <property type="entry name" value="Gluconate_2-dh3"/>
    <property type="match status" value="1"/>
</dbReference>
<dbReference type="EMBL" id="QLII01000001">
    <property type="protein sequence ID" value="RAI74746.1"/>
    <property type="molecule type" value="Genomic_DNA"/>
</dbReference>